<feature type="region of interest" description="Disordered" evidence="7">
    <location>
        <begin position="166"/>
        <end position="185"/>
    </location>
</feature>
<dbReference type="InterPro" id="IPR001041">
    <property type="entry name" value="2Fe-2S_ferredoxin-type"/>
</dbReference>
<keyword evidence="3" id="KW-0560">Oxidoreductase</keyword>
<dbReference type="GO" id="GO:0016491">
    <property type="term" value="F:oxidoreductase activity"/>
    <property type="evidence" value="ECO:0007669"/>
    <property type="project" value="UniProtKB-KW"/>
</dbReference>
<comment type="pathway">
    <text evidence="6">Alkaloid degradation; nicotine degradation.</text>
</comment>
<dbReference type="Pfam" id="PF01799">
    <property type="entry name" value="Fer2_2"/>
    <property type="match status" value="1"/>
</dbReference>
<dbReference type="InterPro" id="IPR002888">
    <property type="entry name" value="2Fe-2S-bd"/>
</dbReference>
<dbReference type="FunFam" id="3.10.20.30:FF:000020">
    <property type="entry name" value="Xanthine dehydrogenase iron-sulfur subunit"/>
    <property type="match status" value="1"/>
</dbReference>
<name>A0A1I5IIV2_PSUAM</name>
<keyword evidence="10" id="KW-1185">Reference proteome</keyword>
<dbReference type="PANTHER" id="PTHR44379:SF5">
    <property type="entry name" value="OXIDOREDUCTASE WITH IRON-SULFUR SUBUNIT"/>
    <property type="match status" value="1"/>
</dbReference>
<evidence type="ECO:0000256" key="6">
    <source>
        <dbReference type="ARBA" id="ARBA00060707"/>
    </source>
</evidence>
<keyword evidence="4" id="KW-0408">Iron</keyword>
<evidence type="ECO:0000313" key="9">
    <source>
        <dbReference type="EMBL" id="SFO60299.1"/>
    </source>
</evidence>
<dbReference type="AlphaFoldDB" id="A0A1I5IIV2"/>
<dbReference type="STRING" id="260086.SAMN05216207_11052"/>
<evidence type="ECO:0000256" key="2">
    <source>
        <dbReference type="ARBA" id="ARBA00022723"/>
    </source>
</evidence>
<dbReference type="OrthoDB" id="159930at2"/>
<dbReference type="InterPro" id="IPR036010">
    <property type="entry name" value="2Fe-2S_ferredoxin-like_sf"/>
</dbReference>
<dbReference type="GO" id="GO:0046872">
    <property type="term" value="F:metal ion binding"/>
    <property type="evidence" value="ECO:0007669"/>
    <property type="project" value="UniProtKB-KW"/>
</dbReference>
<dbReference type="EMBL" id="FOUY01000105">
    <property type="protein sequence ID" value="SFO60299.1"/>
    <property type="molecule type" value="Genomic_DNA"/>
</dbReference>
<evidence type="ECO:0000256" key="3">
    <source>
        <dbReference type="ARBA" id="ARBA00023002"/>
    </source>
</evidence>
<dbReference type="CDD" id="cd00207">
    <property type="entry name" value="fer2"/>
    <property type="match status" value="1"/>
</dbReference>
<protein>
    <submittedName>
        <fullName evidence="9">Carbon-monoxide dehydrogenase small subunit</fullName>
    </submittedName>
</protein>
<dbReference type="PROSITE" id="PS51085">
    <property type="entry name" value="2FE2S_FER_2"/>
    <property type="match status" value="1"/>
</dbReference>
<accession>A0A1I5IIV2</accession>
<evidence type="ECO:0000256" key="4">
    <source>
        <dbReference type="ARBA" id="ARBA00023004"/>
    </source>
</evidence>
<dbReference type="RefSeq" id="WP_093357355.1">
    <property type="nucleotide sequence ID" value="NZ_FOUY01000105.1"/>
</dbReference>
<keyword evidence="2" id="KW-0479">Metal-binding</keyword>
<evidence type="ECO:0000259" key="8">
    <source>
        <dbReference type="PROSITE" id="PS51085"/>
    </source>
</evidence>
<organism evidence="9 10">
    <name type="scientific">Pseudonocardia ammonioxydans</name>
    <dbReference type="NCBI Taxonomy" id="260086"/>
    <lineage>
        <taxon>Bacteria</taxon>
        <taxon>Bacillati</taxon>
        <taxon>Actinomycetota</taxon>
        <taxon>Actinomycetes</taxon>
        <taxon>Pseudonocardiales</taxon>
        <taxon>Pseudonocardiaceae</taxon>
        <taxon>Pseudonocardia</taxon>
    </lineage>
</organism>
<evidence type="ECO:0000313" key="10">
    <source>
        <dbReference type="Proteomes" id="UP000199614"/>
    </source>
</evidence>
<evidence type="ECO:0000256" key="1">
    <source>
        <dbReference type="ARBA" id="ARBA00022714"/>
    </source>
</evidence>
<dbReference type="Gene3D" id="1.10.150.120">
    <property type="entry name" value="[2Fe-2S]-binding domain"/>
    <property type="match status" value="1"/>
</dbReference>
<gene>
    <name evidence="9" type="ORF">SAMN05216207_11052</name>
</gene>
<evidence type="ECO:0000256" key="7">
    <source>
        <dbReference type="SAM" id="MobiDB-lite"/>
    </source>
</evidence>
<dbReference type="InterPro" id="IPR051452">
    <property type="entry name" value="Diverse_Oxidoreductases"/>
</dbReference>
<keyword evidence="1" id="KW-0001">2Fe-2S</keyword>
<dbReference type="SUPFAM" id="SSF47741">
    <property type="entry name" value="CO dehydrogenase ISP C-domain like"/>
    <property type="match status" value="1"/>
</dbReference>
<dbReference type="InterPro" id="IPR036884">
    <property type="entry name" value="2Fe-2S-bd_dom_sf"/>
</dbReference>
<dbReference type="PANTHER" id="PTHR44379">
    <property type="entry name" value="OXIDOREDUCTASE WITH IRON-SULFUR SUBUNIT"/>
    <property type="match status" value="1"/>
</dbReference>
<proteinExistence type="predicted"/>
<dbReference type="InterPro" id="IPR012675">
    <property type="entry name" value="Beta-grasp_dom_sf"/>
</dbReference>
<reference evidence="9 10" key="1">
    <citation type="submission" date="2016-10" db="EMBL/GenBank/DDBJ databases">
        <authorList>
            <person name="de Groot N.N."/>
        </authorList>
    </citation>
    <scope>NUCLEOTIDE SEQUENCE [LARGE SCALE GENOMIC DNA]</scope>
    <source>
        <strain evidence="9 10">CGMCC 4.1877</strain>
    </source>
</reference>
<dbReference type="InterPro" id="IPR006058">
    <property type="entry name" value="2Fe2S_fd_BS"/>
</dbReference>
<feature type="domain" description="2Fe-2S ferredoxin-type" evidence="8">
    <location>
        <begin position="12"/>
        <end position="88"/>
    </location>
</feature>
<dbReference type="Proteomes" id="UP000199614">
    <property type="component" value="Unassembled WGS sequence"/>
</dbReference>
<dbReference type="Gene3D" id="3.10.20.30">
    <property type="match status" value="1"/>
</dbReference>
<dbReference type="Pfam" id="PF00111">
    <property type="entry name" value="Fer2"/>
    <property type="match status" value="1"/>
</dbReference>
<dbReference type="SUPFAM" id="SSF54292">
    <property type="entry name" value="2Fe-2S ferredoxin-like"/>
    <property type="match status" value="1"/>
</dbReference>
<keyword evidence="5" id="KW-0411">Iron-sulfur</keyword>
<evidence type="ECO:0000256" key="5">
    <source>
        <dbReference type="ARBA" id="ARBA00023014"/>
    </source>
</evidence>
<dbReference type="GO" id="GO:0051537">
    <property type="term" value="F:2 iron, 2 sulfur cluster binding"/>
    <property type="evidence" value="ECO:0007669"/>
    <property type="project" value="UniProtKB-KW"/>
</dbReference>
<sequence length="185" mass="19892">MSGLEAPEELLVETVTTVNGRVVRANVPARLHLADFLRLHLGLTGTHIGCEQGACGMCTVIVDGEAVKSCLMLACQVDGRDVRTVESLAEEDELNTLQQAFKEEHALQCGFCSPGFLMTATALAHQNCRPGPDRIREEIAGVLCRCTGYDNVVAAIERWFLENPQGSPADPLPAGHRGHCDPGLT</sequence>
<dbReference type="PROSITE" id="PS00197">
    <property type="entry name" value="2FE2S_FER_1"/>
    <property type="match status" value="1"/>
</dbReference>